<evidence type="ECO:0000256" key="2">
    <source>
        <dbReference type="ARBA" id="ARBA00006824"/>
    </source>
</evidence>
<dbReference type="Pfam" id="PF04117">
    <property type="entry name" value="Mpv17_PMP22"/>
    <property type="match status" value="1"/>
</dbReference>
<proteinExistence type="evidence at transcript level"/>
<sequence>MNMIKNQLNKYRYFLKSVATYSVLYPSANFVQQKYFRKTGEVDLAETKRFWIYGTFASAPLVYGWQSILNAYFPLVTRPYVILKVCLDQFVFAPVVIFLFYVGINALESKSAAEIKEELIEKYRMTYMSGMFYWSFVQAFNFRFVEFRYRTIYTSVMSFFWTIGLSYMKSLSLKVQPT</sequence>
<comment type="similarity">
    <text evidence="2 6">Belongs to the peroxisomal membrane protein PXMP2/4 family.</text>
</comment>
<evidence type="ECO:0000256" key="6">
    <source>
        <dbReference type="RuleBase" id="RU363053"/>
    </source>
</evidence>
<comment type="subcellular location">
    <subcellularLocation>
        <location evidence="1">Membrane</location>
        <topology evidence="1">Multi-pass membrane protein</topology>
    </subcellularLocation>
</comment>
<reference evidence="8" key="2">
    <citation type="submission" date="2014-05" db="EMBL/GenBank/DDBJ databases">
        <authorList>
            <person name="Chronopoulou M."/>
        </authorList>
    </citation>
    <scope>NUCLEOTIDE SEQUENCE</scope>
    <source>
        <tissue evidence="8">Whole organism</tissue>
    </source>
</reference>
<dbReference type="OrthoDB" id="430207at2759"/>
<feature type="transmembrane region" description="Helical" evidence="6">
    <location>
        <begin position="81"/>
        <end position="104"/>
    </location>
</feature>
<accession>D3PJ99</accession>
<dbReference type="PANTHER" id="PTHR11266:SF75">
    <property type="entry name" value="IP10007P-RELATED"/>
    <property type="match status" value="1"/>
</dbReference>
<keyword evidence="4 6" id="KW-1133">Transmembrane helix</keyword>
<reference evidence="7" key="1">
    <citation type="submission" date="2010-03" db="EMBL/GenBank/DDBJ databases">
        <title>Atlantic Lepeophtheirus salmonis ESTs and full-length cDNAs.</title>
        <authorList>
            <person name="Yasuike M."/>
            <person name="von Schalburg K."/>
            <person name="Cooper G."/>
            <person name="Leong J."/>
            <person name="Nilsen F."/>
            <person name="Jones S.R.M."/>
            <person name="Koop B.F."/>
        </authorList>
    </citation>
    <scope>NUCLEOTIDE SEQUENCE</scope>
    <source>
        <strain evidence="7">Atlantic form</strain>
        <tissue evidence="7">Mixed tissue</tissue>
    </source>
</reference>
<dbReference type="EMBL" id="BT121705">
    <property type="protein sequence ID" value="ADD38635.1"/>
    <property type="molecule type" value="mRNA"/>
</dbReference>
<feature type="transmembrane region" description="Helical" evidence="6">
    <location>
        <begin position="151"/>
        <end position="168"/>
    </location>
</feature>
<dbReference type="GO" id="GO:0005739">
    <property type="term" value="C:mitochondrion"/>
    <property type="evidence" value="ECO:0007669"/>
    <property type="project" value="TreeGrafter"/>
</dbReference>
<protein>
    <submittedName>
        <fullName evidence="7">Mpv17-like protein</fullName>
    </submittedName>
</protein>
<evidence type="ECO:0000256" key="4">
    <source>
        <dbReference type="ARBA" id="ARBA00022989"/>
    </source>
</evidence>
<dbReference type="AlphaFoldDB" id="D3PJ99"/>
<gene>
    <name evidence="7" type="primary">MP17L</name>
</gene>
<dbReference type="GO" id="GO:0016020">
    <property type="term" value="C:membrane"/>
    <property type="evidence" value="ECO:0007669"/>
    <property type="project" value="UniProtKB-SubCell"/>
</dbReference>
<evidence type="ECO:0000256" key="1">
    <source>
        <dbReference type="ARBA" id="ARBA00004141"/>
    </source>
</evidence>
<name>D3PJ99_LEPSM</name>
<dbReference type="InterPro" id="IPR007248">
    <property type="entry name" value="Mpv17_PMP22"/>
</dbReference>
<feature type="transmembrane region" description="Helical" evidence="6">
    <location>
        <begin position="50"/>
        <end position="69"/>
    </location>
</feature>
<keyword evidence="3 6" id="KW-0812">Transmembrane</keyword>
<dbReference type="EMBL" id="HACA01010481">
    <property type="protein sequence ID" value="CDW27842.1"/>
    <property type="molecule type" value="Transcribed_RNA"/>
</dbReference>
<evidence type="ECO:0000313" key="8">
    <source>
        <dbReference type="EMBL" id="CDW27842.1"/>
    </source>
</evidence>
<keyword evidence="5 6" id="KW-0472">Membrane</keyword>
<evidence type="ECO:0000256" key="5">
    <source>
        <dbReference type="ARBA" id="ARBA00023136"/>
    </source>
</evidence>
<dbReference type="PANTHER" id="PTHR11266">
    <property type="entry name" value="PEROXISOMAL MEMBRANE PROTEIN 2, PXMP2 MPV17"/>
    <property type="match status" value="1"/>
</dbReference>
<evidence type="ECO:0000256" key="3">
    <source>
        <dbReference type="ARBA" id="ARBA00022692"/>
    </source>
</evidence>
<evidence type="ECO:0000313" key="7">
    <source>
        <dbReference type="EMBL" id="ADD38635.1"/>
    </source>
</evidence>
<organism evidence="7">
    <name type="scientific">Lepeophtheirus salmonis</name>
    <name type="common">Salmon louse</name>
    <name type="synonym">Caligus salmonis</name>
    <dbReference type="NCBI Taxonomy" id="72036"/>
    <lineage>
        <taxon>Eukaryota</taxon>
        <taxon>Metazoa</taxon>
        <taxon>Ecdysozoa</taxon>
        <taxon>Arthropoda</taxon>
        <taxon>Crustacea</taxon>
        <taxon>Multicrustacea</taxon>
        <taxon>Hexanauplia</taxon>
        <taxon>Copepoda</taxon>
        <taxon>Siphonostomatoida</taxon>
        <taxon>Caligidae</taxon>
        <taxon>Lepeophtheirus</taxon>
    </lineage>
</organism>